<dbReference type="GO" id="GO:0030317">
    <property type="term" value="P:flagellated sperm motility"/>
    <property type="evidence" value="ECO:0007669"/>
    <property type="project" value="TreeGrafter"/>
</dbReference>
<dbReference type="SUPFAM" id="SSF54001">
    <property type="entry name" value="Cysteine proteinases"/>
    <property type="match status" value="1"/>
</dbReference>
<reference evidence="13" key="1">
    <citation type="submission" date="2023-05" db="EMBL/GenBank/DDBJ databases">
        <title>High-quality long-read genome of Scophthalmus maximus.</title>
        <authorList>
            <person name="Lien S."/>
            <person name="Martinez P."/>
        </authorList>
    </citation>
    <scope>NUCLEOTIDE SEQUENCE [LARGE SCALE GENOMIC DNA]</scope>
</reference>
<proteinExistence type="inferred from homology"/>
<feature type="domain" description="Dynein regulatory complex subunit 7 C-terminal" evidence="12">
    <location>
        <begin position="589"/>
        <end position="695"/>
    </location>
</feature>
<keyword evidence="7" id="KW-0969">Cilium</keyword>
<evidence type="ECO:0000256" key="1">
    <source>
        <dbReference type="ARBA" id="ARBA00004230"/>
    </source>
</evidence>
<keyword evidence="6" id="KW-0175">Coiled coil</keyword>
<dbReference type="GO" id="GO:0005930">
    <property type="term" value="C:axoneme"/>
    <property type="evidence" value="ECO:0007669"/>
    <property type="project" value="UniProtKB-SubCell"/>
</dbReference>
<dbReference type="PANTHER" id="PTHR35249:SF2">
    <property type="entry name" value="DYNEIN REGULATORY COMPLEX SUBUNIT 7"/>
    <property type="match status" value="1"/>
</dbReference>
<dbReference type="AlphaFoldDB" id="A0A8D3DW64"/>
<dbReference type="GO" id="GO:0031514">
    <property type="term" value="C:motile cilium"/>
    <property type="evidence" value="ECO:0007669"/>
    <property type="project" value="UniProtKB-SubCell"/>
</dbReference>
<feature type="region of interest" description="Disordered" evidence="10">
    <location>
        <begin position="1"/>
        <end position="34"/>
    </location>
</feature>
<dbReference type="InterPro" id="IPR056291">
    <property type="entry name" value="MORN_DRC7"/>
</dbReference>
<reference evidence="13" key="2">
    <citation type="submission" date="2025-08" db="UniProtKB">
        <authorList>
            <consortium name="Ensembl"/>
        </authorList>
    </citation>
    <scope>IDENTIFICATION</scope>
</reference>
<evidence type="ECO:0000256" key="3">
    <source>
        <dbReference type="ARBA" id="ARBA00010738"/>
    </source>
</evidence>
<keyword evidence="8" id="KW-0206">Cytoskeleton</keyword>
<comment type="similarity">
    <text evidence="3">Belongs to the DRC7 family.</text>
</comment>
<dbReference type="Proteomes" id="UP000694558">
    <property type="component" value="Chromosome 11"/>
</dbReference>
<keyword evidence="4" id="KW-0963">Cytoplasm</keyword>
<evidence type="ECO:0000313" key="13">
    <source>
        <dbReference type="Ensembl" id="ENSSMAP00000063773.1"/>
    </source>
</evidence>
<evidence type="ECO:0000256" key="10">
    <source>
        <dbReference type="SAM" id="MobiDB-lite"/>
    </source>
</evidence>
<evidence type="ECO:0000256" key="6">
    <source>
        <dbReference type="ARBA" id="ARBA00023054"/>
    </source>
</evidence>
<evidence type="ECO:0000256" key="9">
    <source>
        <dbReference type="ARBA" id="ARBA00023273"/>
    </source>
</evidence>
<dbReference type="InterPro" id="IPR056292">
    <property type="entry name" value="DRC7_C"/>
</dbReference>
<keyword evidence="5" id="KW-0282">Flagellum</keyword>
<evidence type="ECO:0000259" key="12">
    <source>
        <dbReference type="Pfam" id="PF24671"/>
    </source>
</evidence>
<evidence type="ECO:0008006" key="15">
    <source>
        <dbReference type="Google" id="ProtNLM"/>
    </source>
</evidence>
<evidence type="ECO:0000256" key="2">
    <source>
        <dbReference type="ARBA" id="ARBA00004430"/>
    </source>
</evidence>
<feature type="compositionally biased region" description="Acidic residues" evidence="10">
    <location>
        <begin position="1"/>
        <end position="10"/>
    </location>
</feature>
<evidence type="ECO:0000259" key="11">
    <source>
        <dbReference type="Pfam" id="PF24667"/>
    </source>
</evidence>
<dbReference type="Pfam" id="PF24671">
    <property type="entry name" value="DRC7_C"/>
    <property type="match status" value="1"/>
</dbReference>
<dbReference type="InterPro" id="IPR033551">
    <property type="entry name" value="DRC7/lobo"/>
</dbReference>
<evidence type="ECO:0000256" key="4">
    <source>
        <dbReference type="ARBA" id="ARBA00022490"/>
    </source>
</evidence>
<evidence type="ECO:0000313" key="14">
    <source>
        <dbReference type="Proteomes" id="UP000694558"/>
    </source>
</evidence>
<sequence>METVLESDIEEQPRSREAQEEEEGRELEEARRNSHISPLQQLLVKLDMTDDSCPESHRINSADEIRLLAIADNFRCQYSHLFPDRKPLLLCPLNECGVRKFVSTTLRPTSPMYPELFTWEGCASFVADFMSLDPLEPPIDLPRYLFSPASVLHTQRASCFEFATLLCSLLLGTDYDAYCVSGYAAKEMCLLDQSLQDCPLLCTNIQSVTSELETQENKYTVKPPRDLKSHFVAQQEKKRQQEAEAALFQKLEEVLRSEQQSFDPLRGLWVHCWVLVLSGSRSVQENFFIDPLTGIRYNTAAADFLGIESVWNNLNYYVNMQDCSAGCTIQFTRETGRLSLMLKLDFILNEKLLFDLKEEEEESWVFEMPRSWVSCITISKKDLETRWPGGQKVTRYRGARLEKFSPYLRPDETIEIIQVMEYLFCSVHRYQTLTADGIHEMEFSNGHVNHLVRRLVSSGEMTETFENRADFLSYRRVVFGRHVQFSEEQVNSEPDIQLLQVVERFYRNRSKPASEDVAERVFLVTERRIEVTYHLEDLRFIPSKRSFIKPRDSTEQKKERLAVEEQRWQQEKEKDILAPILIRLDNTQTLSVEDAKQLHRDCLAEFKQRLVEHANLIRERYDKETQELQRKQHWYQQNQLTMTKQEEEGYQTFCSEKTLQISVTQRRLSMHKEAAPLKYRALDQRLRQDPRLAPHMII</sequence>
<feature type="domain" description="Dynein regulatory complex subunit 7 MORN" evidence="11">
    <location>
        <begin position="425"/>
        <end position="563"/>
    </location>
</feature>
<comment type="subcellular location">
    <subcellularLocation>
        <location evidence="1">Cell projection</location>
        <location evidence="1">Cilium</location>
        <location evidence="1">Flagellum</location>
    </subcellularLocation>
    <subcellularLocation>
        <location evidence="2">Cytoplasm</location>
        <location evidence="2">Cytoskeleton</location>
        <location evidence="2">Cilium axoneme</location>
    </subcellularLocation>
</comment>
<evidence type="ECO:0000256" key="7">
    <source>
        <dbReference type="ARBA" id="ARBA00023069"/>
    </source>
</evidence>
<dbReference type="PANTHER" id="PTHR35249">
    <property type="entry name" value="DYNEIN REGULATORY COMPLEX SUBUNIT 7"/>
    <property type="match status" value="1"/>
</dbReference>
<organism evidence="13 14">
    <name type="scientific">Scophthalmus maximus</name>
    <name type="common">Turbot</name>
    <name type="synonym">Psetta maxima</name>
    <dbReference type="NCBI Taxonomy" id="52904"/>
    <lineage>
        <taxon>Eukaryota</taxon>
        <taxon>Metazoa</taxon>
        <taxon>Chordata</taxon>
        <taxon>Craniata</taxon>
        <taxon>Vertebrata</taxon>
        <taxon>Euteleostomi</taxon>
        <taxon>Actinopterygii</taxon>
        <taxon>Neopterygii</taxon>
        <taxon>Teleostei</taxon>
        <taxon>Neoteleostei</taxon>
        <taxon>Acanthomorphata</taxon>
        <taxon>Carangaria</taxon>
        <taxon>Pleuronectiformes</taxon>
        <taxon>Pleuronectoidei</taxon>
        <taxon>Scophthalmidae</taxon>
        <taxon>Scophthalmus</taxon>
    </lineage>
</organism>
<name>A0A8D3DW64_SCOMX</name>
<dbReference type="Pfam" id="PF24667">
    <property type="entry name" value="MORN_DRC7"/>
    <property type="match status" value="1"/>
</dbReference>
<dbReference type="InterPro" id="IPR038765">
    <property type="entry name" value="Papain-like_cys_pep_sf"/>
</dbReference>
<dbReference type="Ensembl" id="ENSSMAT00000043964.1">
    <property type="protein sequence ID" value="ENSSMAP00000063773.1"/>
    <property type="gene ID" value="ENSSMAG00000015905.2"/>
</dbReference>
<keyword evidence="9" id="KW-0966">Cell projection</keyword>
<evidence type="ECO:0000256" key="5">
    <source>
        <dbReference type="ARBA" id="ARBA00022846"/>
    </source>
</evidence>
<dbReference type="GeneTree" id="ENSGT00940000166641"/>
<protein>
    <recommendedName>
        <fullName evidence="15">Coiled-coil domain-containing protein 135</fullName>
    </recommendedName>
</protein>
<accession>A0A8D3DW64</accession>
<evidence type="ECO:0000256" key="8">
    <source>
        <dbReference type="ARBA" id="ARBA00023212"/>
    </source>
</evidence>
<gene>
    <name evidence="13" type="primary">ccdc135</name>
</gene>